<gene>
    <name evidence="2" type="ORF">ACHHYP_12296</name>
</gene>
<keyword evidence="3" id="KW-1185">Reference proteome</keyword>
<sequence length="1279" mass="140867">MMSTPVTAIGPTSYGVQIKRSHARLSPWVQRLDVLVGIVVILLVAIDSVANNWAINDYVGDGYTFLTPIAKVTHASDLAAQYRFARGGSLDDISNIGFWMVNFSVNAMVTKSNDVYVASVGSFPLTTAMDQCAIFKATYPFDVGATPTARLAIASNTVSFYRGNALTHLFTGDRDTNLGNTSMTSAQLNALGYTAGRTGTDMRLTTGITVANTSAPQQLTISFFKIFPKSFCTGCNPATELGFGQCKVTFTYNDSAKVAIVSSSTNVLGSMYKVGALLPQSGFSSASHYVKFIAIAVAVSGFLAGRRTAQWTEVDTVATTSLLAKTIRTVMPKYFPYPSKALRFDMFTYNSDIFVFLFSAGVLLDMQNCLLFLRVMNLFNSLSPTFAYTIQTYALTTRLLWINCTILKVLKLTWHLLTTATFNGESRIMGYLNLTSVTSLYASAILLTYVPPYIEYTNSVTLDLNHKIENLDTVHVAAFDSFYLRAMPAVIVLILVNIFVITALDHLIHYRNWQLLAKNSLARQAIFNSSSILCDFLHGVEIETETDGNGALLVCKARRLSTLQWFFLNHLTCFGLPEKDLKTRKRSAQTNAAQHLASTTEDSATGKCLVVQDGDHHVHLIDATFVDITPLVYNIKMASRVETIGPTFSAVVVFKNNFSSSSKAVRFAVLLLGIAVTVLVVIDAFTNNWALNDYIGNAQCFVTPIANTPHASDVAAQYAFPPSKDLSTLSQVGLWMLNYTIGEFVGKKDSYYVVSAGSYEMTGAIDRCSMFTGTYAVVTGTNVKVGVVSNSITYIHGNAISHTFTSEPPVAPSGMSSTALTALGYTPTRLAVDLRLTDPFSLANTTAPQNFLVTYYRLYSESFCTGCKTVSEMGFGTCNWTVVYNDATGLASVTASDNILGTTYKLGIMLPQSIASSAAHYLKAIAIAYAILGYLASRRTVQWKDVDVNRSESLVSKVIRALTPKYFAHSSYALQFDMFSYNSDFVVFLFSISTILDLGNWLLYVRSVEEYNIHAPNAWYTLQLFALNIRLLWVNCAILKGAKILWSVVSTASHCGDSRVMGWLNLRSVVSLYLSTIALVYVPQYIDYNNSVVYEIYSTDELLDPIHVNALEGYYLRCLPALGTLLVANVAMVTILDHVWNVKYWRFVTKNSLARQAIFNSSSILCDYLDGIEPDVLEPDSHGTVIHCKARRLSTLQWYFMSHLVLFGLPEKELRARKRLMQTTTNLSTASGLEVSKSVKCIIVQDTDHHVHLIDANFADVTALVYNIKVLKDATIAIQ</sequence>
<keyword evidence="1" id="KW-0812">Transmembrane</keyword>
<organism evidence="2 3">
    <name type="scientific">Achlya hypogyna</name>
    <name type="common">Oomycete</name>
    <name type="synonym">Protoachlya hypogyna</name>
    <dbReference type="NCBI Taxonomy" id="1202772"/>
    <lineage>
        <taxon>Eukaryota</taxon>
        <taxon>Sar</taxon>
        <taxon>Stramenopiles</taxon>
        <taxon>Oomycota</taxon>
        <taxon>Saprolegniomycetes</taxon>
        <taxon>Saprolegniales</taxon>
        <taxon>Achlyaceae</taxon>
        <taxon>Achlya</taxon>
    </lineage>
</organism>
<dbReference type="AlphaFoldDB" id="A0A1V9YHE7"/>
<evidence type="ECO:0000256" key="1">
    <source>
        <dbReference type="SAM" id="Phobius"/>
    </source>
</evidence>
<evidence type="ECO:0008006" key="4">
    <source>
        <dbReference type="Google" id="ProtNLM"/>
    </source>
</evidence>
<feature type="transmembrane region" description="Helical" evidence="1">
    <location>
        <begin position="985"/>
        <end position="1005"/>
    </location>
</feature>
<feature type="transmembrane region" description="Helical" evidence="1">
    <location>
        <begin position="1114"/>
        <end position="1136"/>
    </location>
</feature>
<feature type="transmembrane region" description="Helical" evidence="1">
    <location>
        <begin position="664"/>
        <end position="685"/>
    </location>
</feature>
<feature type="transmembrane region" description="Helical" evidence="1">
    <location>
        <begin position="1017"/>
        <end position="1039"/>
    </location>
</feature>
<feature type="transmembrane region" description="Helical" evidence="1">
    <location>
        <begin position="918"/>
        <end position="936"/>
    </location>
</feature>
<feature type="transmembrane region" description="Helical" evidence="1">
    <location>
        <begin position="28"/>
        <end position="46"/>
    </location>
</feature>
<accession>A0A1V9YHE7</accession>
<proteinExistence type="predicted"/>
<feature type="transmembrane region" description="Helical" evidence="1">
    <location>
        <begin position="431"/>
        <end position="450"/>
    </location>
</feature>
<keyword evidence="1" id="KW-1133">Transmembrane helix</keyword>
<evidence type="ECO:0000313" key="3">
    <source>
        <dbReference type="Proteomes" id="UP000243579"/>
    </source>
</evidence>
<feature type="transmembrane region" description="Helical" evidence="1">
    <location>
        <begin position="482"/>
        <end position="504"/>
    </location>
</feature>
<comment type="caution">
    <text evidence="2">The sequence shown here is derived from an EMBL/GenBank/DDBJ whole genome shotgun (WGS) entry which is preliminary data.</text>
</comment>
<dbReference type="Proteomes" id="UP000243579">
    <property type="component" value="Unassembled WGS sequence"/>
</dbReference>
<protein>
    <recommendedName>
        <fullName evidence="4">Transmembrane protein</fullName>
    </recommendedName>
</protein>
<dbReference type="EMBL" id="JNBR01001822">
    <property type="protein sequence ID" value="OQR85087.1"/>
    <property type="molecule type" value="Genomic_DNA"/>
</dbReference>
<feature type="transmembrane region" description="Helical" evidence="1">
    <location>
        <begin position="353"/>
        <end position="373"/>
    </location>
</feature>
<feature type="transmembrane region" description="Helical" evidence="1">
    <location>
        <begin position="385"/>
        <end position="410"/>
    </location>
</feature>
<dbReference type="OrthoDB" id="10471734at2759"/>
<evidence type="ECO:0000313" key="2">
    <source>
        <dbReference type="EMBL" id="OQR85087.1"/>
    </source>
</evidence>
<keyword evidence="1" id="KW-0472">Membrane</keyword>
<name>A0A1V9YHE7_ACHHY</name>
<reference evidence="2 3" key="1">
    <citation type="journal article" date="2014" name="Genome Biol. Evol.">
        <title>The secreted proteins of Achlya hypogyna and Thraustotheca clavata identify the ancestral oomycete secretome and reveal gene acquisitions by horizontal gene transfer.</title>
        <authorList>
            <person name="Misner I."/>
            <person name="Blouin N."/>
            <person name="Leonard G."/>
            <person name="Richards T.A."/>
            <person name="Lane C.E."/>
        </authorList>
    </citation>
    <scope>NUCLEOTIDE SEQUENCE [LARGE SCALE GENOMIC DNA]</scope>
    <source>
        <strain evidence="2 3">ATCC 48635</strain>
    </source>
</reference>
<feature type="transmembrane region" description="Helical" evidence="1">
    <location>
        <begin position="1060"/>
        <end position="1082"/>
    </location>
</feature>